<dbReference type="Proteomes" id="UP000029052">
    <property type="component" value="Unassembled WGS sequence"/>
</dbReference>
<proteinExistence type="predicted"/>
<evidence type="ECO:0000256" key="2">
    <source>
        <dbReference type="ARBA" id="ARBA00023125"/>
    </source>
</evidence>
<dbReference type="SUPFAM" id="SSF47413">
    <property type="entry name" value="lambda repressor-like DNA-binding domains"/>
    <property type="match status" value="1"/>
</dbReference>
<dbReference type="SMART" id="SM00354">
    <property type="entry name" value="HTH_LACI"/>
    <property type="match status" value="1"/>
</dbReference>
<evidence type="ECO:0000259" key="4">
    <source>
        <dbReference type="PROSITE" id="PS50932"/>
    </source>
</evidence>
<dbReference type="PROSITE" id="PS50932">
    <property type="entry name" value="HTH_LACI_2"/>
    <property type="match status" value="1"/>
</dbReference>
<comment type="caution">
    <text evidence="5">The sequence shown here is derived from an EMBL/GenBank/DDBJ whole genome shotgun (WGS) entry which is preliminary data.</text>
</comment>
<evidence type="ECO:0000256" key="1">
    <source>
        <dbReference type="ARBA" id="ARBA00023015"/>
    </source>
</evidence>
<organism evidence="5 6">
    <name type="scientific">Bifidobacterium magnum</name>
    <dbReference type="NCBI Taxonomy" id="1692"/>
    <lineage>
        <taxon>Bacteria</taxon>
        <taxon>Bacillati</taxon>
        <taxon>Actinomycetota</taxon>
        <taxon>Actinomycetes</taxon>
        <taxon>Bifidobacteriales</taxon>
        <taxon>Bifidobacteriaceae</taxon>
        <taxon>Bifidobacterium</taxon>
    </lineage>
</organism>
<dbReference type="GO" id="GO:0000976">
    <property type="term" value="F:transcription cis-regulatory region binding"/>
    <property type="evidence" value="ECO:0007669"/>
    <property type="project" value="TreeGrafter"/>
</dbReference>
<dbReference type="InterPro" id="IPR046335">
    <property type="entry name" value="LacI/GalR-like_sensor"/>
</dbReference>
<sequence>MVTIKEIAKQSGFSQATVSRLLNGDPTLSIREETRRKIIEVSEELGYTMQSRTITVPRDIAILDIVDAGDHVYDDYFNELRDVVTQCATEQHMNYTFYTDIEALIRDGARYDGFIAVGAEAIPYRDMERLHKALPYGVFLDINPAPNLFDSVQPDLSQTMLDALDECVRAGAKRVGYIGGYGHIMGSHDYPDDVRHVAFHNWAPRLGLDTEGLSYIDGVFNVESGRKIGERIVAEHRDDLPDVFICAADALTVGVLQVFNAAGIVVPRDVRIISVNNQPISQYTSPPLTTYHIDQQELARTGIFTLAEAITTKRDVRHHVLISTRVVERESFALAGE</sequence>
<accession>A0A087BE01</accession>
<dbReference type="GO" id="GO:0003700">
    <property type="term" value="F:DNA-binding transcription factor activity"/>
    <property type="evidence" value="ECO:0007669"/>
    <property type="project" value="TreeGrafter"/>
</dbReference>
<dbReference type="AlphaFoldDB" id="A0A087BE01"/>
<dbReference type="PANTHER" id="PTHR30146">
    <property type="entry name" value="LACI-RELATED TRANSCRIPTIONAL REPRESSOR"/>
    <property type="match status" value="1"/>
</dbReference>
<name>A0A087BE01_9BIFI</name>
<dbReference type="InterPro" id="IPR000843">
    <property type="entry name" value="HTH_LacI"/>
</dbReference>
<dbReference type="Gene3D" id="3.40.50.2300">
    <property type="match status" value="1"/>
</dbReference>
<dbReference type="EMBL" id="JGZB01000002">
    <property type="protein sequence ID" value="KFI69251.1"/>
    <property type="molecule type" value="Genomic_DNA"/>
</dbReference>
<protein>
    <submittedName>
        <fullName evidence="5">LacI-type transcriptional regulator</fullName>
    </submittedName>
</protein>
<dbReference type="Pfam" id="PF13377">
    <property type="entry name" value="Peripla_BP_3"/>
    <property type="match status" value="1"/>
</dbReference>
<dbReference type="InterPro" id="IPR028082">
    <property type="entry name" value="Peripla_BP_I"/>
</dbReference>
<dbReference type="Gene3D" id="1.10.260.40">
    <property type="entry name" value="lambda repressor-like DNA-binding domains"/>
    <property type="match status" value="1"/>
</dbReference>
<dbReference type="RefSeq" id="WP_022859627.1">
    <property type="nucleotide sequence ID" value="NZ_JGZB01000002.1"/>
</dbReference>
<keyword evidence="6" id="KW-1185">Reference proteome</keyword>
<keyword evidence="1" id="KW-0805">Transcription regulation</keyword>
<dbReference type="CDD" id="cd01392">
    <property type="entry name" value="HTH_LacI"/>
    <property type="match status" value="1"/>
</dbReference>
<dbReference type="CDD" id="cd01544">
    <property type="entry name" value="PBP1_GalR"/>
    <property type="match status" value="1"/>
</dbReference>
<dbReference type="eggNOG" id="COG1609">
    <property type="taxonomic scope" value="Bacteria"/>
</dbReference>
<keyword evidence="2" id="KW-0238">DNA-binding</keyword>
<dbReference type="InterPro" id="IPR010982">
    <property type="entry name" value="Lambda_DNA-bd_dom_sf"/>
</dbReference>
<dbReference type="PANTHER" id="PTHR30146:SF149">
    <property type="entry name" value="HTH-TYPE TRANSCRIPTIONAL REGULATOR EBGR"/>
    <property type="match status" value="1"/>
</dbReference>
<dbReference type="Pfam" id="PF00356">
    <property type="entry name" value="LacI"/>
    <property type="match status" value="1"/>
</dbReference>
<evidence type="ECO:0000313" key="5">
    <source>
        <dbReference type="EMBL" id="KFI69251.1"/>
    </source>
</evidence>
<gene>
    <name evidence="5" type="ORF">BMAGN_1018</name>
</gene>
<dbReference type="STRING" id="1692.BMAGN_1018"/>
<dbReference type="SUPFAM" id="SSF53822">
    <property type="entry name" value="Periplasmic binding protein-like I"/>
    <property type="match status" value="1"/>
</dbReference>
<evidence type="ECO:0000313" key="6">
    <source>
        <dbReference type="Proteomes" id="UP000029052"/>
    </source>
</evidence>
<keyword evidence="3" id="KW-0804">Transcription</keyword>
<reference evidence="5 6" key="1">
    <citation type="submission" date="2014-03" db="EMBL/GenBank/DDBJ databases">
        <title>Genomics of Bifidobacteria.</title>
        <authorList>
            <person name="Ventura M."/>
            <person name="Milani C."/>
            <person name="Lugli G.A."/>
        </authorList>
    </citation>
    <scope>NUCLEOTIDE SEQUENCE [LARGE SCALE GENOMIC DNA]</scope>
    <source>
        <strain evidence="5 6">LMG 11591</strain>
    </source>
</reference>
<evidence type="ECO:0000256" key="3">
    <source>
        <dbReference type="ARBA" id="ARBA00023163"/>
    </source>
</evidence>
<feature type="domain" description="HTH lacI-type" evidence="4">
    <location>
        <begin position="2"/>
        <end position="48"/>
    </location>
</feature>